<feature type="chain" id="PRO_5047338762" description="Outer membrane protein beta-barrel domain-containing protein" evidence="1">
    <location>
        <begin position="21"/>
        <end position="169"/>
    </location>
</feature>
<evidence type="ECO:0000313" key="2">
    <source>
        <dbReference type="EMBL" id="MEI5986453.1"/>
    </source>
</evidence>
<evidence type="ECO:0000313" key="3">
    <source>
        <dbReference type="Proteomes" id="UP001363035"/>
    </source>
</evidence>
<reference evidence="2 3" key="1">
    <citation type="submission" date="2024-01" db="EMBL/GenBank/DDBJ databases">
        <title>Sphingobacterium tenebrionis sp. nov., a novel endophyte isolated from tenebrio molitor intestines.</title>
        <authorList>
            <person name="Zhang C."/>
        </authorList>
    </citation>
    <scope>NUCLEOTIDE SEQUENCE [LARGE SCALE GENOMIC DNA]</scope>
    <source>
        <strain evidence="2 3">PU5-4</strain>
    </source>
</reference>
<sequence length="169" mass="19164">MKKLLTILFCGLLFIGSSQAQEHKWAFGFYGDVQMESPTYDGSFGVQGKYDLTNFQALQAQVYGRGGYIAVGADYLVNVFNKEKSNFNIFLGPGISQDFYTYDFTIDGDVEGPIRRKENYTNAIGQVGVSYYFPSVDLSIYTGYKLKYQFASEAIDPNYVMIGVRYHIW</sequence>
<comment type="caution">
    <text evidence="2">The sequence shown here is derived from an EMBL/GenBank/DDBJ whole genome shotgun (WGS) entry which is preliminary data.</text>
</comment>
<keyword evidence="1" id="KW-0732">Signal</keyword>
<dbReference type="RefSeq" id="WP_099366316.1">
    <property type="nucleotide sequence ID" value="NZ_JAYLLN010000063.1"/>
</dbReference>
<feature type="signal peptide" evidence="1">
    <location>
        <begin position="1"/>
        <end position="20"/>
    </location>
</feature>
<gene>
    <name evidence="2" type="ORF">VJ786_16225</name>
</gene>
<name>A0ABU8IAC6_9SPHI</name>
<organism evidence="2 3">
    <name type="scientific">Sphingobacterium tenebrionis</name>
    <dbReference type="NCBI Taxonomy" id="3111775"/>
    <lineage>
        <taxon>Bacteria</taxon>
        <taxon>Pseudomonadati</taxon>
        <taxon>Bacteroidota</taxon>
        <taxon>Sphingobacteriia</taxon>
        <taxon>Sphingobacteriales</taxon>
        <taxon>Sphingobacteriaceae</taxon>
        <taxon>Sphingobacterium</taxon>
    </lineage>
</organism>
<dbReference type="Proteomes" id="UP001363035">
    <property type="component" value="Unassembled WGS sequence"/>
</dbReference>
<accession>A0ABU8IAC6</accession>
<evidence type="ECO:0008006" key="4">
    <source>
        <dbReference type="Google" id="ProtNLM"/>
    </source>
</evidence>
<proteinExistence type="predicted"/>
<dbReference type="EMBL" id="JAYLLN010000063">
    <property type="protein sequence ID" value="MEI5986453.1"/>
    <property type="molecule type" value="Genomic_DNA"/>
</dbReference>
<evidence type="ECO:0000256" key="1">
    <source>
        <dbReference type="SAM" id="SignalP"/>
    </source>
</evidence>
<protein>
    <recommendedName>
        <fullName evidence="4">Outer membrane protein beta-barrel domain-containing protein</fullName>
    </recommendedName>
</protein>
<keyword evidence="3" id="KW-1185">Reference proteome</keyword>